<dbReference type="InterPro" id="IPR013815">
    <property type="entry name" value="ATP_grasp_subdomain_1"/>
</dbReference>
<reference evidence="2 3" key="1">
    <citation type="submission" date="2019-03" db="EMBL/GenBank/DDBJ databases">
        <title>Draft genome sequences of novel Actinobacteria.</title>
        <authorList>
            <person name="Sahin N."/>
            <person name="Ay H."/>
            <person name="Saygin H."/>
        </authorList>
    </citation>
    <scope>NUCLEOTIDE SEQUENCE [LARGE SCALE GENOMIC DNA]</scope>
    <source>
        <strain evidence="2 3">H3C3</strain>
    </source>
</reference>
<dbReference type="GO" id="GO:0005524">
    <property type="term" value="F:ATP binding"/>
    <property type="evidence" value="ECO:0007669"/>
    <property type="project" value="InterPro"/>
</dbReference>
<feature type="domain" description="Pyruvate phosphate dikinase AMP/ATP-binding" evidence="1">
    <location>
        <begin position="26"/>
        <end position="305"/>
    </location>
</feature>
<evidence type="ECO:0000313" key="2">
    <source>
        <dbReference type="EMBL" id="TDD84656.1"/>
    </source>
</evidence>
<accession>A0A4R5BHX9</accession>
<keyword evidence="3" id="KW-1185">Reference proteome</keyword>
<dbReference type="SUPFAM" id="SSF56059">
    <property type="entry name" value="Glutathione synthetase ATP-binding domain-like"/>
    <property type="match status" value="1"/>
</dbReference>
<evidence type="ECO:0000313" key="3">
    <source>
        <dbReference type="Proteomes" id="UP000294513"/>
    </source>
</evidence>
<name>A0A4R5BHX9_9ACTN</name>
<comment type="caution">
    <text evidence="2">The sequence shown here is derived from an EMBL/GenBank/DDBJ whole genome shotgun (WGS) entry which is preliminary data.</text>
</comment>
<dbReference type="Gene3D" id="3.30.1490.20">
    <property type="entry name" value="ATP-grasp fold, A domain"/>
    <property type="match status" value="1"/>
</dbReference>
<keyword evidence="2" id="KW-0670">Pyruvate</keyword>
<dbReference type="Pfam" id="PF01326">
    <property type="entry name" value="PPDK_N"/>
    <property type="match status" value="1"/>
</dbReference>
<sequence length="306" mass="32342">MTTPTQAETAREQVVVLGLPDAPPAEALGGKAARLDEMIRSGLPVPPAFCLTTGLFERFLRDGGLAADIEGAEPAKLRERILASEIPEEIASAVLDAYGDLGRPRVAVRSSASREDSASHSFAGQHDTVLDIAGDEALLDAVKVCWASLWSERASAYRSAAGAGSIAVVVQRMVHADAGGVLFTRDPISGRADRFVVEACWGLGEGLVAGKVASDFFLIDPDGARVVERKVRYKVTKCAPLEPGSVGLVKVDAAARNAPCLTDAQLAGLAELAVRVRDHYGADQDIEWASRDGEPYLLQARPITTA</sequence>
<dbReference type="PANTHER" id="PTHR43615">
    <property type="entry name" value="PHOSPHOENOLPYRUVATE SYNTHASE-RELATED"/>
    <property type="match status" value="1"/>
</dbReference>
<protein>
    <submittedName>
        <fullName evidence="2">Phosphoenolpyruvate-utilizing enzyme</fullName>
    </submittedName>
</protein>
<dbReference type="Gene3D" id="3.30.470.20">
    <property type="entry name" value="ATP-grasp fold, B domain"/>
    <property type="match status" value="1"/>
</dbReference>
<dbReference type="InterPro" id="IPR002192">
    <property type="entry name" value="PPDK_AMP/ATP-bd"/>
</dbReference>
<feature type="non-terminal residue" evidence="2">
    <location>
        <position position="306"/>
    </location>
</feature>
<dbReference type="Proteomes" id="UP000294513">
    <property type="component" value="Unassembled WGS sequence"/>
</dbReference>
<dbReference type="AlphaFoldDB" id="A0A4R5BHX9"/>
<dbReference type="RefSeq" id="WP_207944735.1">
    <property type="nucleotide sequence ID" value="NZ_SMKU01000099.1"/>
</dbReference>
<dbReference type="InterPro" id="IPR051549">
    <property type="entry name" value="PEP_Utilizing_Enz"/>
</dbReference>
<dbReference type="EMBL" id="SMKU01000099">
    <property type="protein sequence ID" value="TDD84656.1"/>
    <property type="molecule type" value="Genomic_DNA"/>
</dbReference>
<dbReference type="PANTHER" id="PTHR43615:SF1">
    <property type="entry name" value="PPDK_N DOMAIN-CONTAINING PROTEIN"/>
    <property type="match status" value="1"/>
</dbReference>
<evidence type="ECO:0000259" key="1">
    <source>
        <dbReference type="Pfam" id="PF01326"/>
    </source>
</evidence>
<dbReference type="GO" id="GO:0016301">
    <property type="term" value="F:kinase activity"/>
    <property type="evidence" value="ECO:0007669"/>
    <property type="project" value="InterPro"/>
</dbReference>
<gene>
    <name evidence="2" type="ORF">E1298_19660</name>
</gene>
<organism evidence="2 3">
    <name type="scientific">Actinomadura rubrisoli</name>
    <dbReference type="NCBI Taxonomy" id="2530368"/>
    <lineage>
        <taxon>Bacteria</taxon>
        <taxon>Bacillati</taxon>
        <taxon>Actinomycetota</taxon>
        <taxon>Actinomycetes</taxon>
        <taxon>Streptosporangiales</taxon>
        <taxon>Thermomonosporaceae</taxon>
        <taxon>Actinomadura</taxon>
    </lineage>
</organism>
<proteinExistence type="predicted"/>